<reference evidence="2" key="1">
    <citation type="journal article" date="2023" name="Mol. Phylogenet. Evol.">
        <title>Genome-scale phylogeny and comparative genomics of the fungal order Sordariales.</title>
        <authorList>
            <person name="Hensen N."/>
            <person name="Bonometti L."/>
            <person name="Westerberg I."/>
            <person name="Brannstrom I.O."/>
            <person name="Guillou S."/>
            <person name="Cros-Aarteil S."/>
            <person name="Calhoun S."/>
            <person name="Haridas S."/>
            <person name="Kuo A."/>
            <person name="Mondo S."/>
            <person name="Pangilinan J."/>
            <person name="Riley R."/>
            <person name="LaButti K."/>
            <person name="Andreopoulos B."/>
            <person name="Lipzen A."/>
            <person name="Chen C."/>
            <person name="Yan M."/>
            <person name="Daum C."/>
            <person name="Ng V."/>
            <person name="Clum A."/>
            <person name="Steindorff A."/>
            <person name="Ohm R.A."/>
            <person name="Martin F."/>
            <person name="Silar P."/>
            <person name="Natvig D.O."/>
            <person name="Lalanne C."/>
            <person name="Gautier V."/>
            <person name="Ament-Velasquez S.L."/>
            <person name="Kruys A."/>
            <person name="Hutchinson M.I."/>
            <person name="Powell A.J."/>
            <person name="Barry K."/>
            <person name="Miller A.N."/>
            <person name="Grigoriev I.V."/>
            <person name="Debuchy R."/>
            <person name="Gladieux P."/>
            <person name="Hiltunen Thoren M."/>
            <person name="Johannesson H."/>
        </authorList>
    </citation>
    <scope>NUCLEOTIDE SEQUENCE</scope>
    <source>
        <strain evidence="2">CBS 333.67</strain>
    </source>
</reference>
<dbReference type="EMBL" id="JAUDZG010000008">
    <property type="protein sequence ID" value="KAK3301693.1"/>
    <property type="molecule type" value="Genomic_DNA"/>
</dbReference>
<keyword evidence="2" id="KW-0808">Transferase</keyword>
<evidence type="ECO:0000313" key="2">
    <source>
        <dbReference type="EMBL" id="KAK3301693.1"/>
    </source>
</evidence>
<dbReference type="InterPro" id="IPR002575">
    <property type="entry name" value="Aminoglycoside_PTrfase"/>
</dbReference>
<keyword evidence="3" id="KW-1185">Reference proteome</keyword>
<evidence type="ECO:0000259" key="1">
    <source>
        <dbReference type="Pfam" id="PF01636"/>
    </source>
</evidence>
<dbReference type="InterPro" id="IPR051678">
    <property type="entry name" value="AGP_Transferase"/>
</dbReference>
<dbReference type="PANTHER" id="PTHR21310">
    <property type="entry name" value="AMINOGLYCOSIDE PHOSPHOTRANSFERASE-RELATED-RELATED"/>
    <property type="match status" value="1"/>
</dbReference>
<dbReference type="Pfam" id="PF01636">
    <property type="entry name" value="APH"/>
    <property type="match status" value="1"/>
</dbReference>
<dbReference type="GeneID" id="87888891"/>
<sequence>MHLDHPVNQSIQQIDETSWLFGDQILLTRQNSPPPGCPSWGDGNGLYYVVSEPPSPMPPCRPLPEESHIQKLYDAGGVSAVWRIGDAICKAKKYPDPNMTWEHITLDHLHNKCPLGQLSFAVPKVIHHAQSKDRYFIIQSRIPGETLAEAWPSMDESTKEYYVSRIAGICTELATWTGNGIHGVDGRNMSDLYLTPLHGIEDMSPQNLLRNCANLGMDCCKFVFYHCDLGPGNIIIDIGRGSLGVVDWEMAGFVPREWIRTKVRVSSGSDLPGGDDDSRQDWRRRLQRRLGQDGFPEIADRWMAWFMNDGNQEAKERRRTSCSGK</sequence>
<dbReference type="Proteomes" id="UP001273166">
    <property type="component" value="Unassembled WGS sequence"/>
</dbReference>
<dbReference type="PANTHER" id="PTHR21310:SF58">
    <property type="entry name" value="AMINOGLYCOSIDE PHOSPHOTRANSFERASE DOMAIN-CONTAINING PROTEIN"/>
    <property type="match status" value="1"/>
</dbReference>
<dbReference type="GO" id="GO:0016301">
    <property type="term" value="F:kinase activity"/>
    <property type="evidence" value="ECO:0007669"/>
    <property type="project" value="UniProtKB-KW"/>
</dbReference>
<dbReference type="SUPFAM" id="SSF56112">
    <property type="entry name" value="Protein kinase-like (PK-like)"/>
    <property type="match status" value="1"/>
</dbReference>
<gene>
    <name evidence="2" type="ORF">B0T15DRAFT_544376</name>
</gene>
<comment type="caution">
    <text evidence="2">The sequence shown here is derived from an EMBL/GenBank/DDBJ whole genome shotgun (WGS) entry which is preliminary data.</text>
</comment>
<keyword evidence="2" id="KW-0418">Kinase</keyword>
<name>A0AAJ0GKQ7_9PEZI</name>
<reference evidence="2" key="2">
    <citation type="submission" date="2023-06" db="EMBL/GenBank/DDBJ databases">
        <authorList>
            <consortium name="Lawrence Berkeley National Laboratory"/>
            <person name="Mondo S.J."/>
            <person name="Hensen N."/>
            <person name="Bonometti L."/>
            <person name="Westerberg I."/>
            <person name="Brannstrom I.O."/>
            <person name="Guillou S."/>
            <person name="Cros-Aarteil S."/>
            <person name="Calhoun S."/>
            <person name="Haridas S."/>
            <person name="Kuo A."/>
            <person name="Pangilinan J."/>
            <person name="Riley R."/>
            <person name="Labutti K."/>
            <person name="Andreopoulos B."/>
            <person name="Lipzen A."/>
            <person name="Chen C."/>
            <person name="Yanf M."/>
            <person name="Daum C."/>
            <person name="Ng V."/>
            <person name="Clum A."/>
            <person name="Steindorff A."/>
            <person name="Ohm R."/>
            <person name="Martin F."/>
            <person name="Silar P."/>
            <person name="Natvig D."/>
            <person name="Lalanne C."/>
            <person name="Gautier V."/>
            <person name="Ament-Velasquez S.L."/>
            <person name="Kruys A."/>
            <person name="Hutchinson M.I."/>
            <person name="Powell A.J."/>
            <person name="Barry K."/>
            <person name="Miller A.N."/>
            <person name="Grigoriev I.V."/>
            <person name="Debuchy R."/>
            <person name="Gladieux P."/>
            <person name="Thoren M.H."/>
            <person name="Johannesson H."/>
        </authorList>
    </citation>
    <scope>NUCLEOTIDE SEQUENCE</scope>
    <source>
        <strain evidence="2">CBS 333.67</strain>
    </source>
</reference>
<feature type="domain" description="Aminoglycoside phosphotransferase" evidence="1">
    <location>
        <begin position="88"/>
        <end position="255"/>
    </location>
</feature>
<dbReference type="InterPro" id="IPR011009">
    <property type="entry name" value="Kinase-like_dom_sf"/>
</dbReference>
<proteinExistence type="predicted"/>
<dbReference type="CDD" id="cd05120">
    <property type="entry name" value="APH_ChoK_like"/>
    <property type="match status" value="1"/>
</dbReference>
<evidence type="ECO:0000313" key="3">
    <source>
        <dbReference type="Proteomes" id="UP001273166"/>
    </source>
</evidence>
<dbReference type="AlphaFoldDB" id="A0AAJ0GKQ7"/>
<organism evidence="2 3">
    <name type="scientific">Chaetomium strumarium</name>
    <dbReference type="NCBI Taxonomy" id="1170767"/>
    <lineage>
        <taxon>Eukaryota</taxon>
        <taxon>Fungi</taxon>
        <taxon>Dikarya</taxon>
        <taxon>Ascomycota</taxon>
        <taxon>Pezizomycotina</taxon>
        <taxon>Sordariomycetes</taxon>
        <taxon>Sordariomycetidae</taxon>
        <taxon>Sordariales</taxon>
        <taxon>Chaetomiaceae</taxon>
        <taxon>Chaetomium</taxon>
    </lineage>
</organism>
<protein>
    <submittedName>
        <fullName evidence="2">Kinase-like domain-containing protein</fullName>
    </submittedName>
</protein>
<accession>A0AAJ0GKQ7</accession>
<dbReference type="RefSeq" id="XP_062717473.1">
    <property type="nucleotide sequence ID" value="XM_062870062.1"/>
</dbReference>